<dbReference type="EMBL" id="CP000613">
    <property type="protein sequence ID" value="ACJ00441.1"/>
    <property type="molecule type" value="Genomic_DNA"/>
</dbReference>
<dbReference type="Proteomes" id="UP000001591">
    <property type="component" value="Chromosome"/>
</dbReference>
<dbReference type="InterPro" id="IPR001387">
    <property type="entry name" value="Cro/C1-type_HTH"/>
</dbReference>
<evidence type="ECO:0000313" key="3">
    <source>
        <dbReference type="EMBL" id="ACJ00441.1"/>
    </source>
</evidence>
<protein>
    <submittedName>
        <fullName evidence="3">Virulence-associated protein, putative</fullName>
    </submittedName>
</protein>
<dbReference type="NCBIfam" id="TIGR02607">
    <property type="entry name" value="antidote_HigA"/>
    <property type="match status" value="1"/>
</dbReference>
<dbReference type="SMART" id="SM00530">
    <property type="entry name" value="HTH_XRE"/>
    <property type="match status" value="1"/>
</dbReference>
<dbReference type="PANTHER" id="PTHR36924:SF1">
    <property type="entry name" value="ANTITOXIN HIGA-1"/>
    <property type="match status" value="1"/>
</dbReference>
<dbReference type="Pfam" id="PF01381">
    <property type="entry name" value="HTH_3"/>
    <property type="match status" value="1"/>
</dbReference>
<evidence type="ECO:0000256" key="1">
    <source>
        <dbReference type="ARBA" id="ARBA00023125"/>
    </source>
</evidence>
<dbReference type="PROSITE" id="PS50943">
    <property type="entry name" value="HTH_CROC1"/>
    <property type="match status" value="1"/>
</dbReference>
<evidence type="ECO:0000313" key="4">
    <source>
        <dbReference type="Proteomes" id="UP000001591"/>
    </source>
</evidence>
<dbReference type="InterPro" id="IPR010982">
    <property type="entry name" value="Lambda_DNA-bd_dom_sf"/>
</dbReference>
<keyword evidence="1" id="KW-0238">DNA-binding</keyword>
<reference evidence="3 4" key="1">
    <citation type="journal article" date="2010" name="BMC Genomics">
        <title>Metabolic flexibility revealed in the genome of the cyst-forming alpha-1 proteobacterium Rhodospirillum centenum.</title>
        <authorList>
            <person name="Lu Y.K."/>
            <person name="Marden J."/>
            <person name="Han M."/>
            <person name="Swingley W.D."/>
            <person name="Mastrian S.D."/>
            <person name="Chowdhury S.R."/>
            <person name="Hao J."/>
            <person name="Helmy T."/>
            <person name="Kim S."/>
            <person name="Kurdoglu A.A."/>
            <person name="Matthies H.J."/>
            <person name="Rollo D."/>
            <person name="Stothard P."/>
            <person name="Blankenship R.E."/>
            <person name="Bauer C.E."/>
            <person name="Touchman J.W."/>
        </authorList>
    </citation>
    <scope>NUCLEOTIDE SEQUENCE [LARGE SCALE GENOMIC DNA]</scope>
    <source>
        <strain evidence="4">ATCC 51521 / SW</strain>
    </source>
</reference>
<sequence length="95" mass="10028">MRLPPIHPGEILAEELAAAGVSVAALSRAIDVPQSRMAEIVAGRRAVTADTALRLARYFGNSARFWLNLQSAYDLALTEAESGARIAAAVRPLAA</sequence>
<dbReference type="KEGG" id="rce:RC1_3075"/>
<dbReference type="HOGENOM" id="CLU_140230_5_3_5"/>
<dbReference type="eggNOG" id="COG3093">
    <property type="taxonomic scope" value="Bacteria"/>
</dbReference>
<dbReference type="PANTHER" id="PTHR36924">
    <property type="entry name" value="ANTITOXIN HIGA-1"/>
    <property type="match status" value="1"/>
</dbReference>
<dbReference type="AlphaFoldDB" id="B6IVW7"/>
<evidence type="ECO:0000259" key="2">
    <source>
        <dbReference type="PROSITE" id="PS50943"/>
    </source>
</evidence>
<keyword evidence="4" id="KW-1185">Reference proteome</keyword>
<dbReference type="Gene3D" id="1.10.260.40">
    <property type="entry name" value="lambda repressor-like DNA-binding domains"/>
    <property type="match status" value="1"/>
</dbReference>
<gene>
    <name evidence="3" type="ordered locus">RC1_3075</name>
</gene>
<dbReference type="GO" id="GO:0003677">
    <property type="term" value="F:DNA binding"/>
    <property type="evidence" value="ECO:0007669"/>
    <property type="project" value="UniProtKB-KW"/>
</dbReference>
<organism evidence="3 4">
    <name type="scientific">Rhodospirillum centenum (strain ATCC 51521 / SW)</name>
    <dbReference type="NCBI Taxonomy" id="414684"/>
    <lineage>
        <taxon>Bacteria</taxon>
        <taxon>Pseudomonadati</taxon>
        <taxon>Pseudomonadota</taxon>
        <taxon>Alphaproteobacteria</taxon>
        <taxon>Rhodospirillales</taxon>
        <taxon>Rhodospirillaceae</taxon>
        <taxon>Rhodospirillum</taxon>
    </lineage>
</organism>
<dbReference type="STRING" id="414684.RC1_3075"/>
<dbReference type="SUPFAM" id="SSF47413">
    <property type="entry name" value="lambda repressor-like DNA-binding domains"/>
    <property type="match status" value="1"/>
</dbReference>
<name>B6IVW7_RHOCS</name>
<feature type="domain" description="HTH cro/C1-type" evidence="2">
    <location>
        <begin position="12"/>
        <end position="66"/>
    </location>
</feature>
<accession>B6IVW7</accession>
<proteinExistence type="predicted"/>
<dbReference type="CDD" id="cd00093">
    <property type="entry name" value="HTH_XRE"/>
    <property type="match status" value="1"/>
</dbReference>
<dbReference type="InterPro" id="IPR013430">
    <property type="entry name" value="Toxin_antidote_HigA"/>
</dbReference>